<dbReference type="Gene3D" id="3.40.50.1700">
    <property type="entry name" value="Glycoside hydrolase family 3 C-terminal domain"/>
    <property type="match status" value="2"/>
</dbReference>
<gene>
    <name evidence="6" type="ORF">SR187_9930</name>
</gene>
<keyword evidence="3" id="KW-0119">Carbohydrate metabolism</keyword>
<dbReference type="InterPro" id="IPR002772">
    <property type="entry name" value="Glyco_hydro_3_C"/>
</dbReference>
<evidence type="ECO:0000313" key="7">
    <source>
        <dbReference type="Proteomes" id="UP000269331"/>
    </source>
</evidence>
<dbReference type="InterPro" id="IPR036881">
    <property type="entry name" value="Glyco_hydro_3_C_sf"/>
</dbReference>
<dbReference type="InterPro" id="IPR019800">
    <property type="entry name" value="Glyco_hydro_3_AS"/>
</dbReference>
<dbReference type="Pfam" id="PF01915">
    <property type="entry name" value="Glyco_hydro_3_C"/>
    <property type="match status" value="1"/>
</dbReference>
<dbReference type="Proteomes" id="UP000269331">
    <property type="component" value="Chromosome"/>
</dbReference>
<evidence type="ECO:0000256" key="2">
    <source>
        <dbReference type="ARBA" id="ARBA00022801"/>
    </source>
</evidence>
<dbReference type="PRINTS" id="PR00133">
    <property type="entry name" value="GLHYDRLASE3"/>
</dbReference>
<dbReference type="SMART" id="SM01217">
    <property type="entry name" value="Fn3_like"/>
    <property type="match status" value="1"/>
</dbReference>
<dbReference type="InterPro" id="IPR017853">
    <property type="entry name" value="GH"/>
</dbReference>
<dbReference type="PANTHER" id="PTHR42715:SF10">
    <property type="entry name" value="BETA-GLUCOSIDASE"/>
    <property type="match status" value="1"/>
</dbReference>
<dbReference type="InterPro" id="IPR050288">
    <property type="entry name" value="Cellulose_deg_GH3"/>
</dbReference>
<dbReference type="InterPro" id="IPR036962">
    <property type="entry name" value="Glyco_hydro_3_N_sf"/>
</dbReference>
<feature type="domain" description="Fibronectin type III-like" evidence="5">
    <location>
        <begin position="580"/>
        <end position="650"/>
    </location>
</feature>
<evidence type="ECO:0000256" key="3">
    <source>
        <dbReference type="ARBA" id="ARBA00023277"/>
    </source>
</evidence>
<protein>
    <submittedName>
        <fullName evidence="6">Glycosyl hydrolase</fullName>
    </submittedName>
</protein>
<dbReference type="SUPFAM" id="SSF52279">
    <property type="entry name" value="Beta-D-glucan exohydrolase, C-terminal domain"/>
    <property type="match status" value="1"/>
</dbReference>
<dbReference type="AlphaFoldDB" id="A0A2Z5TR14"/>
<dbReference type="PANTHER" id="PTHR42715">
    <property type="entry name" value="BETA-GLUCOSIDASE"/>
    <property type="match status" value="1"/>
</dbReference>
<organism evidence="6 7">
    <name type="scientific">Streptococcus ruminantium</name>
    <dbReference type="NCBI Taxonomy" id="1917441"/>
    <lineage>
        <taxon>Bacteria</taxon>
        <taxon>Bacillati</taxon>
        <taxon>Bacillota</taxon>
        <taxon>Bacilli</taxon>
        <taxon>Lactobacillales</taxon>
        <taxon>Streptococcaceae</taxon>
        <taxon>Streptococcus</taxon>
    </lineage>
</organism>
<dbReference type="InterPro" id="IPR001764">
    <property type="entry name" value="Glyco_hydro_3_N"/>
</dbReference>
<dbReference type="EMBL" id="AP018400">
    <property type="protein sequence ID" value="BBA93586.1"/>
    <property type="molecule type" value="Genomic_DNA"/>
</dbReference>
<keyword evidence="2 4" id="KW-0378">Hydrolase</keyword>
<dbReference type="Pfam" id="PF14310">
    <property type="entry name" value="Fn3-like"/>
    <property type="match status" value="1"/>
</dbReference>
<dbReference type="InterPro" id="IPR026891">
    <property type="entry name" value="Fn3-like"/>
</dbReference>
<reference evidence="6 7" key="1">
    <citation type="journal article" date="2018" name="Genome Biol. Evol.">
        <title>Complete Genome Sequence of Streptococcus ruminantium sp. nov. GUT-187T (=DSM 104980T =JCM 31869T), the Type Strain of S. ruminantium, and Comparison with Genome Sequences of Streptococcus suis Strains.</title>
        <authorList>
            <person name="Tohya M."/>
            <person name="Sekizaki T."/>
            <person name="Miyoshi-Akiyama T."/>
        </authorList>
    </citation>
    <scope>NUCLEOTIDE SEQUENCE [LARGE SCALE GENOMIC DNA]</scope>
    <source>
        <strain evidence="6 7">GUT187T</strain>
    </source>
</reference>
<dbReference type="FunFam" id="2.60.40.10:FF:000495">
    <property type="entry name" value="Periplasmic beta-glucosidase"/>
    <property type="match status" value="1"/>
</dbReference>
<comment type="similarity">
    <text evidence="1 4">Belongs to the glycosyl hydrolase 3 family.</text>
</comment>
<dbReference type="PROSITE" id="PS00775">
    <property type="entry name" value="GLYCOSYL_HYDROL_F3"/>
    <property type="match status" value="1"/>
</dbReference>
<dbReference type="Gene3D" id="2.60.40.10">
    <property type="entry name" value="Immunoglobulins"/>
    <property type="match status" value="1"/>
</dbReference>
<sequence length="807" mass="89399">MIEDKENSMKYADLIQTLSLEEKAALMSGKSVWETQDYPEKGIPSIFLSDGPHGIRKQEGEGDHLGLNASIPATCFPTAATLANSWDVDLVEQVGQGLGAEANSLGVNVILGPGLNIKRSPLCGRNFEYYSEDPYQTGKLAAAMIRGIQSQGVAATPKHFAVNSQELRRMASDSVVDERTLREIYLTGFEIAVREGKPQALMSAYNKINGIYANEDKRLLIDILRDEWGFTGFVVSDWGGSNDHVLGVENGSHLEMPGTKKVGQKEIIDAVKSGRLSEKVLDERVDELLSLVLDLAKTERQSVDYARQHELARKAASESIVLLKNQDDILPLSSDINIALIGDFAKNPRYQGAGSSLINTRQLEKTVDCVKDYPLTIIGYEQGYQRVDKEDKDLLDNAVKLAQKAEVILYYMGLDEMSESEGLDRRHLSLPKNQLDLLEVLVQTGKKIVVVLSAGSVVDMSWDRNVHGILHGYLSGEAGATAMLDALTGRVNPSGKLSETYPVGLTDIPSSANYPAEGEFALYKEALYVGYRYFTSVDKPVKYPFGYGMSYTSFAYDQLEVSEAGAAITVTNIGSVAGAEVVQLYVGKEDSQIYRPTKELKGFNKVYLKAGESKRIFIPFDTYTFRYFNRQTGQFEVEGGSYLLYIGASSSDIRIVGEIIQEGTSENFPISEQLPSYLAVQVEAVSNREFSQLLGRPVPEELWQVGQELGMNDPVLKLQFAKSVLARFVHKVLAGLLKKAERKGTPDLNLLFLYNMPFRAMAKMTGDLLDRAMVEGILMIANGHFFKGLVQLWRAYRTKIKYQKQLS</sequence>
<dbReference type="InterPro" id="IPR013783">
    <property type="entry name" value="Ig-like_fold"/>
</dbReference>
<accession>A0A2Z5TR14</accession>
<evidence type="ECO:0000259" key="5">
    <source>
        <dbReference type="SMART" id="SM01217"/>
    </source>
</evidence>
<dbReference type="SUPFAM" id="SSF51445">
    <property type="entry name" value="(Trans)glycosidases"/>
    <property type="match status" value="1"/>
</dbReference>
<name>A0A2Z5TR14_9STRE</name>
<dbReference type="KEGG" id="srq:SR187_9930"/>
<evidence type="ECO:0000256" key="4">
    <source>
        <dbReference type="RuleBase" id="RU361161"/>
    </source>
</evidence>
<evidence type="ECO:0000313" key="6">
    <source>
        <dbReference type="EMBL" id="BBA93586.1"/>
    </source>
</evidence>
<dbReference type="Pfam" id="PF00933">
    <property type="entry name" value="Glyco_hydro_3"/>
    <property type="match status" value="1"/>
</dbReference>
<dbReference type="GO" id="GO:0005975">
    <property type="term" value="P:carbohydrate metabolic process"/>
    <property type="evidence" value="ECO:0007669"/>
    <property type="project" value="InterPro"/>
</dbReference>
<dbReference type="GO" id="GO:0008422">
    <property type="term" value="F:beta-glucosidase activity"/>
    <property type="evidence" value="ECO:0007669"/>
    <property type="project" value="UniProtKB-ARBA"/>
</dbReference>
<proteinExistence type="inferred from homology"/>
<keyword evidence="4" id="KW-0326">Glycosidase</keyword>
<dbReference type="Gene3D" id="3.20.20.300">
    <property type="entry name" value="Glycoside hydrolase, family 3, N-terminal domain"/>
    <property type="match status" value="2"/>
</dbReference>
<evidence type="ECO:0000256" key="1">
    <source>
        <dbReference type="ARBA" id="ARBA00005336"/>
    </source>
</evidence>